<evidence type="ECO:0000256" key="6">
    <source>
        <dbReference type="ARBA" id="ARBA00022801"/>
    </source>
</evidence>
<dbReference type="PANTHER" id="PTHR47963">
    <property type="entry name" value="DEAD-BOX ATP-DEPENDENT RNA HELICASE 47, MITOCHONDRIAL"/>
    <property type="match status" value="1"/>
</dbReference>
<dbReference type="Pfam" id="PF22590">
    <property type="entry name" value="Cas3-like_C_2"/>
    <property type="match status" value="1"/>
</dbReference>
<comment type="caution">
    <text evidence="11">The sequence shown here is derived from an EMBL/GenBank/DDBJ whole genome shotgun (WGS) entry which is preliminary data.</text>
</comment>
<dbReference type="AlphaFoldDB" id="A0AAW9H9C6"/>
<dbReference type="Gene3D" id="1.10.3210.30">
    <property type="match status" value="1"/>
</dbReference>
<dbReference type="Gene3D" id="3.40.50.300">
    <property type="entry name" value="P-loop containing nucleotide triphosphate hydrolases"/>
    <property type="match status" value="2"/>
</dbReference>
<name>A0AAW9H9C6_9ACTO</name>
<dbReference type="GO" id="GO:0016787">
    <property type="term" value="F:hydrolase activity"/>
    <property type="evidence" value="ECO:0007669"/>
    <property type="project" value="UniProtKB-KW"/>
</dbReference>
<evidence type="ECO:0000313" key="12">
    <source>
        <dbReference type="Proteomes" id="UP001288320"/>
    </source>
</evidence>
<dbReference type="Proteomes" id="UP001288320">
    <property type="component" value="Unassembled WGS sequence"/>
</dbReference>
<dbReference type="InterPro" id="IPR001650">
    <property type="entry name" value="Helicase_C-like"/>
</dbReference>
<dbReference type="GeneID" id="92814001"/>
<dbReference type="PROSITE" id="PS51643">
    <property type="entry name" value="HD_CAS3"/>
    <property type="match status" value="1"/>
</dbReference>
<dbReference type="InterPro" id="IPR050547">
    <property type="entry name" value="DEAD_box_RNA_helicases"/>
</dbReference>
<dbReference type="GO" id="GO:0046872">
    <property type="term" value="F:metal ion binding"/>
    <property type="evidence" value="ECO:0007669"/>
    <property type="project" value="UniProtKB-KW"/>
</dbReference>
<dbReference type="GO" id="GO:0003723">
    <property type="term" value="F:RNA binding"/>
    <property type="evidence" value="ECO:0007669"/>
    <property type="project" value="TreeGrafter"/>
</dbReference>
<keyword evidence="4" id="KW-0479">Metal-binding</keyword>
<dbReference type="GO" id="GO:0003724">
    <property type="term" value="F:RNA helicase activity"/>
    <property type="evidence" value="ECO:0007669"/>
    <property type="project" value="TreeGrafter"/>
</dbReference>
<dbReference type="PANTHER" id="PTHR47963:SF9">
    <property type="entry name" value="CRISPR-ASSOCIATED ENDONUCLEASE_HELICASE CAS3"/>
    <property type="match status" value="1"/>
</dbReference>
<dbReference type="NCBIfam" id="TIGR01587">
    <property type="entry name" value="cas3_core"/>
    <property type="match status" value="1"/>
</dbReference>
<evidence type="ECO:0000313" key="11">
    <source>
        <dbReference type="EMBL" id="MDY5139725.1"/>
    </source>
</evidence>
<keyword evidence="5" id="KW-0547">Nucleotide-binding</keyword>
<evidence type="ECO:0000256" key="3">
    <source>
        <dbReference type="ARBA" id="ARBA00022722"/>
    </source>
</evidence>
<organism evidence="11 12">
    <name type="scientific">Actinotignum timonense</name>
    <dbReference type="NCBI Taxonomy" id="1870995"/>
    <lineage>
        <taxon>Bacteria</taxon>
        <taxon>Bacillati</taxon>
        <taxon>Actinomycetota</taxon>
        <taxon>Actinomycetes</taxon>
        <taxon>Actinomycetales</taxon>
        <taxon>Actinomycetaceae</taxon>
        <taxon>Actinotignum</taxon>
    </lineage>
</organism>
<proteinExistence type="inferred from homology"/>
<dbReference type="SUPFAM" id="SSF52540">
    <property type="entry name" value="P-loop containing nucleoside triphosphate hydrolases"/>
    <property type="match status" value="1"/>
</dbReference>
<dbReference type="CDD" id="cd09641">
    <property type="entry name" value="Cas3''_I"/>
    <property type="match status" value="1"/>
</dbReference>
<reference evidence="11" key="1">
    <citation type="submission" date="2023-10" db="EMBL/GenBank/DDBJ databases">
        <title>Whole Genome based description of the genera Actinobaculum and Actinotignum reveals a complex phylogenetic relationship within the species included in the genus Actinotignum.</title>
        <authorList>
            <person name="Jensen C.S."/>
            <person name="Dargis R."/>
            <person name="Kemp M."/>
            <person name="Christensen J.J."/>
        </authorList>
    </citation>
    <scope>NUCLEOTIDE SEQUENCE</scope>
    <source>
        <strain evidence="11">SLA_B245</strain>
    </source>
</reference>
<dbReference type="GO" id="GO:0004518">
    <property type="term" value="F:nuclease activity"/>
    <property type="evidence" value="ECO:0007669"/>
    <property type="project" value="UniProtKB-KW"/>
</dbReference>
<protein>
    <submittedName>
        <fullName evidence="11">CRISPR-associated helicase/endonuclease Cas3</fullName>
    </submittedName>
</protein>
<keyword evidence="7" id="KW-0347">Helicase</keyword>
<gene>
    <name evidence="11" type="ORF">R6G74_00130</name>
</gene>
<dbReference type="EMBL" id="JAWNFV010000001">
    <property type="protein sequence ID" value="MDY5139725.1"/>
    <property type="molecule type" value="Genomic_DNA"/>
</dbReference>
<dbReference type="InterPro" id="IPR054712">
    <property type="entry name" value="Cas3-like_dom"/>
</dbReference>
<evidence type="ECO:0000256" key="7">
    <source>
        <dbReference type="ARBA" id="ARBA00022806"/>
    </source>
</evidence>
<dbReference type="RefSeq" id="WP_087070921.1">
    <property type="nucleotide sequence ID" value="NZ_CAUPFC010000001.1"/>
</dbReference>
<dbReference type="InterPro" id="IPR027417">
    <property type="entry name" value="P-loop_NTPase"/>
</dbReference>
<dbReference type="GO" id="GO:0005524">
    <property type="term" value="F:ATP binding"/>
    <property type="evidence" value="ECO:0007669"/>
    <property type="project" value="UniProtKB-KW"/>
</dbReference>
<keyword evidence="6" id="KW-0378">Hydrolase</keyword>
<comment type="similarity">
    <text evidence="1">In the N-terminal section; belongs to the CRISPR-associated nuclease Cas3-HD family.</text>
</comment>
<evidence type="ECO:0000256" key="9">
    <source>
        <dbReference type="ARBA" id="ARBA00023118"/>
    </source>
</evidence>
<dbReference type="GO" id="GO:0051607">
    <property type="term" value="P:defense response to virus"/>
    <property type="evidence" value="ECO:0007669"/>
    <property type="project" value="UniProtKB-KW"/>
</dbReference>
<keyword evidence="8" id="KW-0067">ATP-binding</keyword>
<feature type="domain" description="HD Cas3-type" evidence="10">
    <location>
        <begin position="14"/>
        <end position="220"/>
    </location>
</feature>
<dbReference type="NCBIfam" id="TIGR01596">
    <property type="entry name" value="cas3_HD"/>
    <property type="match status" value="1"/>
</dbReference>
<dbReference type="InterPro" id="IPR006483">
    <property type="entry name" value="CRISPR-assoc_Cas3_HD"/>
</dbReference>
<keyword evidence="9" id="KW-0051">Antiviral defense</keyword>
<comment type="similarity">
    <text evidence="2">In the central section; belongs to the CRISPR-associated helicase Cas3 family.</text>
</comment>
<dbReference type="SMART" id="SM00490">
    <property type="entry name" value="HELICc"/>
    <property type="match status" value="1"/>
</dbReference>
<evidence type="ECO:0000256" key="5">
    <source>
        <dbReference type="ARBA" id="ARBA00022741"/>
    </source>
</evidence>
<keyword evidence="3" id="KW-0540">Nuclease</keyword>
<dbReference type="Pfam" id="PF18019">
    <property type="entry name" value="Cas3_HD"/>
    <property type="match status" value="1"/>
</dbReference>
<evidence type="ECO:0000256" key="4">
    <source>
        <dbReference type="ARBA" id="ARBA00022723"/>
    </source>
</evidence>
<dbReference type="InterPro" id="IPR038257">
    <property type="entry name" value="CRISPR-assoc_Cas3_HD_sf"/>
</dbReference>
<accession>A0AAW9H9C6</accession>
<evidence type="ECO:0000256" key="2">
    <source>
        <dbReference type="ARBA" id="ARBA00009046"/>
    </source>
</evidence>
<evidence type="ECO:0000256" key="1">
    <source>
        <dbReference type="ARBA" id="ARBA00006847"/>
    </source>
</evidence>
<dbReference type="InterPro" id="IPR006474">
    <property type="entry name" value="Helicase_Cas3_CRISPR-ass_core"/>
</dbReference>
<evidence type="ECO:0000259" key="10">
    <source>
        <dbReference type="PROSITE" id="PS51643"/>
    </source>
</evidence>
<sequence length="898" mass="98615">MTGTHPSVWAKQRGMEKPYPLLAHLLDTATTAGVLYEVWLRPGLREVLGAAGKREIVEWVAGSHDIGKACPVFQYQPTQREPQWNEIRAALCADEPQLGDIAKWCRDFCEDYRPDIYHHQKISALLLHRNRIKPDADAALSWEYLPALGHHGRFETPSWNDRETKDFFEDMEETGWLALADDLLTCLEEGIGITRADFPAELSPTATILLSGLTVLADRIASGTEWVTAQQELLAAGKLALDNPAGWITACRSRARARIEETVGVYHGWESAEQSQRAILGNRTPRPLQEEATRVGGGLWNVMAPTGVGKTEAALLRHATANERLIFLLPTQATSNALMRRIQRYYAGTPNVASLAHSLASTEDFYNQPVTMGNDCSEVPSKASITYVEHGASTAGLFPTEFVSSGSSRLLAPVCVGTVDQALLGALPAKWTHLRLLALANAHVVVDEVHTLDQYQSGLLSNLLLWLRATNTRVTFLSATLASDQRATYVKSYTGQPPESEAHFPLLENLDTNGTQLRSIRPDGPPRTLVIDRSTEKYCQLTTAHRDWVREQRRRYPQARIGVICNTVARAQELTRALSAEGNVVILHSRMTAEHRRRNAELLEREIGSGSAGAALTVIGTQAIEASLDIDLDLLRTELCPAASLIQRAGRLWRSADPNRATRVPGLSGPRVSVVAINGSEGQQLPYLASELARVEKWLKEHNTIRIPEDCQEFVDTGTLLLADIAEDNTGELNEFAKKALAAIRARNAGYDMKRCLNEDSRVKSFAAMTQSPQSSEDEQSTRLIEVETTRLIVCGDPDIIPGAWTGDPEDLMKLRGSDHEGIRRALRASVPVTVTDRAKTLFTDAASLENAPSLLCRYHVLNDGAAHYDPLIGLVLQGSTPDPNCSGTPVPPATGKE</sequence>
<evidence type="ECO:0000256" key="8">
    <source>
        <dbReference type="ARBA" id="ARBA00022840"/>
    </source>
</evidence>